<feature type="domain" description="SCP2" evidence="1">
    <location>
        <begin position="29"/>
        <end position="104"/>
    </location>
</feature>
<dbReference type="EMBL" id="NFKK01000005">
    <property type="protein sequence ID" value="OUP53208.1"/>
    <property type="molecule type" value="Genomic_DNA"/>
</dbReference>
<evidence type="ECO:0000259" key="1">
    <source>
        <dbReference type="Pfam" id="PF02036"/>
    </source>
</evidence>
<organism evidence="2 3">
    <name type="scientific">Butyricicoccus pullicaecorum</name>
    <dbReference type="NCBI Taxonomy" id="501571"/>
    <lineage>
        <taxon>Bacteria</taxon>
        <taxon>Bacillati</taxon>
        <taxon>Bacillota</taxon>
        <taxon>Clostridia</taxon>
        <taxon>Eubacteriales</taxon>
        <taxon>Butyricicoccaceae</taxon>
        <taxon>Butyricicoccus</taxon>
    </lineage>
</organism>
<dbReference type="Pfam" id="PF02036">
    <property type="entry name" value="SCP2"/>
    <property type="match status" value="1"/>
</dbReference>
<comment type="caution">
    <text evidence="2">The sequence shown here is derived from an EMBL/GenBank/DDBJ whole genome shotgun (WGS) entry which is preliminary data.</text>
</comment>
<dbReference type="InterPro" id="IPR003033">
    <property type="entry name" value="SCP2_sterol-bd_dom"/>
</dbReference>
<name>A0A1Y4L901_9FIRM</name>
<dbReference type="SUPFAM" id="SSF55718">
    <property type="entry name" value="SCP-like"/>
    <property type="match status" value="1"/>
</dbReference>
<evidence type="ECO:0000313" key="2">
    <source>
        <dbReference type="EMBL" id="OUP53208.1"/>
    </source>
</evidence>
<proteinExistence type="predicted"/>
<dbReference type="InterPro" id="IPR036527">
    <property type="entry name" value="SCP2_sterol-bd_dom_sf"/>
</dbReference>
<protein>
    <recommendedName>
        <fullName evidence="1">SCP2 domain-containing protein</fullName>
    </recommendedName>
</protein>
<dbReference type="RefSeq" id="WP_087372062.1">
    <property type="nucleotide sequence ID" value="NZ_NFKK01000005.1"/>
</dbReference>
<dbReference type="AlphaFoldDB" id="A0A1Y4L901"/>
<reference evidence="3" key="1">
    <citation type="submission" date="2017-04" db="EMBL/GenBank/DDBJ databases">
        <title>Function of individual gut microbiota members based on whole genome sequencing of pure cultures obtained from chicken caecum.</title>
        <authorList>
            <person name="Medvecky M."/>
            <person name="Cejkova D."/>
            <person name="Polansky O."/>
            <person name="Karasova D."/>
            <person name="Kubasova T."/>
            <person name="Cizek A."/>
            <person name="Rychlik I."/>
        </authorList>
    </citation>
    <scope>NUCLEOTIDE SEQUENCE [LARGE SCALE GENOMIC DNA]</scope>
    <source>
        <strain evidence="3">An180</strain>
    </source>
</reference>
<dbReference type="Gene3D" id="3.30.1050.10">
    <property type="entry name" value="SCP2 sterol-binding domain"/>
    <property type="match status" value="1"/>
</dbReference>
<evidence type="ECO:0000313" key="3">
    <source>
        <dbReference type="Proteomes" id="UP000195897"/>
    </source>
</evidence>
<accession>A0A1Y4L901</accession>
<sequence length="107" mass="11998">MTLEQLTAKTYKKLKDQDFGGGEGRQLAIQVDLTGKIGGVFYIEVKDSCVSVMPYEYLDRDAILAVTMTNFDRMLTGKLDVKQAYVDGKLKIEGDVEKVMELARHFG</sequence>
<gene>
    <name evidence="2" type="ORF">B5F17_06455</name>
</gene>
<dbReference type="Proteomes" id="UP000195897">
    <property type="component" value="Unassembled WGS sequence"/>
</dbReference>